<organism evidence="4">
    <name type="scientific">human gut metagenome</name>
    <dbReference type="NCBI Taxonomy" id="408170"/>
    <lineage>
        <taxon>unclassified sequences</taxon>
        <taxon>metagenomes</taxon>
        <taxon>organismal metagenomes</taxon>
    </lineage>
</organism>
<evidence type="ECO:0000256" key="3">
    <source>
        <dbReference type="ARBA" id="ARBA00022840"/>
    </source>
</evidence>
<dbReference type="PANTHER" id="PTHR43553">
    <property type="entry name" value="HEAVY METAL TRANSPORTER"/>
    <property type="match status" value="1"/>
</dbReference>
<keyword evidence="1" id="KW-0813">Transport</keyword>
<gene>
    <name evidence="4" type="ORF">OBE_03396</name>
</gene>
<dbReference type="SUPFAM" id="SSF52540">
    <property type="entry name" value="P-loop containing nucleoside triphosphate hydrolases"/>
    <property type="match status" value="1"/>
</dbReference>
<proteinExistence type="predicted"/>
<name>K1TP39_9ZZZZ</name>
<accession>K1TP39</accession>
<keyword evidence="2" id="KW-0547">Nucleotide-binding</keyword>
<dbReference type="EMBL" id="AJWZ01002261">
    <property type="protein sequence ID" value="EKC71438.1"/>
    <property type="molecule type" value="Genomic_DNA"/>
</dbReference>
<dbReference type="GO" id="GO:0005524">
    <property type="term" value="F:ATP binding"/>
    <property type="evidence" value="ECO:0007669"/>
    <property type="project" value="UniProtKB-KW"/>
</dbReference>
<keyword evidence="3 4" id="KW-0067">ATP-binding</keyword>
<protein>
    <submittedName>
        <fullName evidence="4">Cobalt import ATP-binding protein</fullName>
    </submittedName>
</protein>
<sequence>MQPRVLLLDEPTKGMDGAFKEEFGALLRALCAQGAAVCVVSHDVEFCAQYADRCGLLFRGEVVTENAARAFFSDHYFYTTAAARIAREAAPGAVLCGEVVQCLTD</sequence>
<dbReference type="Gene3D" id="3.40.50.300">
    <property type="entry name" value="P-loop containing nucleotide triphosphate hydrolases"/>
    <property type="match status" value="1"/>
</dbReference>
<dbReference type="InterPro" id="IPR027417">
    <property type="entry name" value="P-loop_NTPase"/>
</dbReference>
<evidence type="ECO:0000256" key="1">
    <source>
        <dbReference type="ARBA" id="ARBA00022448"/>
    </source>
</evidence>
<evidence type="ECO:0000256" key="2">
    <source>
        <dbReference type="ARBA" id="ARBA00022741"/>
    </source>
</evidence>
<evidence type="ECO:0000313" key="4">
    <source>
        <dbReference type="EMBL" id="EKC71438.1"/>
    </source>
</evidence>
<dbReference type="GO" id="GO:0042626">
    <property type="term" value="F:ATPase-coupled transmembrane transporter activity"/>
    <property type="evidence" value="ECO:0007669"/>
    <property type="project" value="TreeGrafter"/>
</dbReference>
<reference evidence="4" key="1">
    <citation type="journal article" date="2013" name="Environ. Microbiol.">
        <title>Microbiota from the distal guts of lean and obese adolescents exhibit partial functional redundancy besides clear differences in community structure.</title>
        <authorList>
            <person name="Ferrer M."/>
            <person name="Ruiz A."/>
            <person name="Lanza F."/>
            <person name="Haange S.B."/>
            <person name="Oberbach A."/>
            <person name="Till H."/>
            <person name="Bargiela R."/>
            <person name="Campoy C."/>
            <person name="Segura M.T."/>
            <person name="Richter M."/>
            <person name="von Bergen M."/>
            <person name="Seifert J."/>
            <person name="Suarez A."/>
        </authorList>
    </citation>
    <scope>NUCLEOTIDE SEQUENCE</scope>
</reference>
<dbReference type="AlphaFoldDB" id="K1TP39"/>
<dbReference type="InterPro" id="IPR050095">
    <property type="entry name" value="ECF_ABC_transporter_ATP-bd"/>
</dbReference>
<dbReference type="GO" id="GO:0043190">
    <property type="term" value="C:ATP-binding cassette (ABC) transporter complex"/>
    <property type="evidence" value="ECO:0007669"/>
    <property type="project" value="TreeGrafter"/>
</dbReference>
<dbReference type="PANTHER" id="PTHR43553:SF24">
    <property type="entry name" value="ENERGY-COUPLING FACTOR TRANSPORTER ATP-BINDING PROTEIN ECFA1"/>
    <property type="match status" value="1"/>
</dbReference>
<comment type="caution">
    <text evidence="4">The sequence shown here is derived from an EMBL/GenBank/DDBJ whole genome shotgun (WGS) entry which is preliminary data.</text>
</comment>